<sequence length="96" mass="10064">MLRASRTRDRAASAGVRKGERTLLRGSSVHASVHTDGRCHTDTDCCGLLRAGSWACRPCWPVLARAGPCWRSTPVASGERPVFSGTAAAAAPLCSA</sequence>
<comment type="caution">
    <text evidence="1">The sequence shown here is derived from an EMBL/GenBank/DDBJ whole genome shotgun (WGS) entry which is preliminary data.</text>
</comment>
<accession>A0AAV7V306</accession>
<evidence type="ECO:0000313" key="1">
    <source>
        <dbReference type="EMBL" id="KAJ1195805.1"/>
    </source>
</evidence>
<dbReference type="Proteomes" id="UP001066276">
    <property type="component" value="Chromosome 2_2"/>
</dbReference>
<evidence type="ECO:0000313" key="2">
    <source>
        <dbReference type="Proteomes" id="UP001066276"/>
    </source>
</evidence>
<organism evidence="1 2">
    <name type="scientific">Pleurodeles waltl</name>
    <name type="common">Iberian ribbed newt</name>
    <dbReference type="NCBI Taxonomy" id="8319"/>
    <lineage>
        <taxon>Eukaryota</taxon>
        <taxon>Metazoa</taxon>
        <taxon>Chordata</taxon>
        <taxon>Craniata</taxon>
        <taxon>Vertebrata</taxon>
        <taxon>Euteleostomi</taxon>
        <taxon>Amphibia</taxon>
        <taxon>Batrachia</taxon>
        <taxon>Caudata</taxon>
        <taxon>Salamandroidea</taxon>
        <taxon>Salamandridae</taxon>
        <taxon>Pleurodelinae</taxon>
        <taxon>Pleurodeles</taxon>
    </lineage>
</organism>
<keyword evidence="2" id="KW-1185">Reference proteome</keyword>
<dbReference type="AlphaFoldDB" id="A0AAV7V306"/>
<gene>
    <name evidence="1" type="ORF">NDU88_005073</name>
</gene>
<reference evidence="1" key="1">
    <citation type="journal article" date="2022" name="bioRxiv">
        <title>Sequencing and chromosome-scale assembly of the giantPleurodeles waltlgenome.</title>
        <authorList>
            <person name="Brown T."/>
            <person name="Elewa A."/>
            <person name="Iarovenko S."/>
            <person name="Subramanian E."/>
            <person name="Araus A.J."/>
            <person name="Petzold A."/>
            <person name="Susuki M."/>
            <person name="Suzuki K.-i.T."/>
            <person name="Hayashi T."/>
            <person name="Toyoda A."/>
            <person name="Oliveira C."/>
            <person name="Osipova E."/>
            <person name="Leigh N.D."/>
            <person name="Simon A."/>
            <person name="Yun M.H."/>
        </authorList>
    </citation>
    <scope>NUCLEOTIDE SEQUENCE</scope>
    <source>
        <strain evidence="1">20211129_DDA</strain>
        <tissue evidence="1">Liver</tissue>
    </source>
</reference>
<protein>
    <submittedName>
        <fullName evidence="1">Uncharacterized protein</fullName>
    </submittedName>
</protein>
<name>A0AAV7V306_PLEWA</name>
<dbReference type="EMBL" id="JANPWB010000004">
    <property type="protein sequence ID" value="KAJ1195805.1"/>
    <property type="molecule type" value="Genomic_DNA"/>
</dbReference>
<proteinExistence type="predicted"/>